<gene>
    <name evidence="1" type="ORF">Sradi_6206900</name>
</gene>
<dbReference type="AlphaFoldDB" id="A0AAW2KAK3"/>
<sequence>MHGDVPETVMEEVVQSPDVVDGGRRDPAMLWKCLGMGWSRPILLPNPKTLR</sequence>
<organism evidence="1">
    <name type="scientific">Sesamum radiatum</name>
    <name type="common">Black benniseed</name>
    <dbReference type="NCBI Taxonomy" id="300843"/>
    <lineage>
        <taxon>Eukaryota</taxon>
        <taxon>Viridiplantae</taxon>
        <taxon>Streptophyta</taxon>
        <taxon>Embryophyta</taxon>
        <taxon>Tracheophyta</taxon>
        <taxon>Spermatophyta</taxon>
        <taxon>Magnoliopsida</taxon>
        <taxon>eudicotyledons</taxon>
        <taxon>Gunneridae</taxon>
        <taxon>Pentapetalae</taxon>
        <taxon>asterids</taxon>
        <taxon>lamiids</taxon>
        <taxon>Lamiales</taxon>
        <taxon>Pedaliaceae</taxon>
        <taxon>Sesamum</taxon>
    </lineage>
</organism>
<proteinExistence type="predicted"/>
<name>A0AAW2KAK3_SESRA</name>
<reference evidence="1" key="2">
    <citation type="journal article" date="2024" name="Plant">
        <title>Genomic evolution and insights into agronomic trait innovations of Sesamum species.</title>
        <authorList>
            <person name="Miao H."/>
            <person name="Wang L."/>
            <person name="Qu L."/>
            <person name="Liu H."/>
            <person name="Sun Y."/>
            <person name="Le M."/>
            <person name="Wang Q."/>
            <person name="Wei S."/>
            <person name="Zheng Y."/>
            <person name="Lin W."/>
            <person name="Duan Y."/>
            <person name="Cao H."/>
            <person name="Xiong S."/>
            <person name="Wang X."/>
            <person name="Wei L."/>
            <person name="Li C."/>
            <person name="Ma Q."/>
            <person name="Ju M."/>
            <person name="Zhao R."/>
            <person name="Li G."/>
            <person name="Mu C."/>
            <person name="Tian Q."/>
            <person name="Mei H."/>
            <person name="Zhang T."/>
            <person name="Gao T."/>
            <person name="Zhang H."/>
        </authorList>
    </citation>
    <scope>NUCLEOTIDE SEQUENCE</scope>
    <source>
        <strain evidence="1">G02</strain>
    </source>
</reference>
<reference evidence="1" key="1">
    <citation type="submission" date="2020-06" db="EMBL/GenBank/DDBJ databases">
        <authorList>
            <person name="Li T."/>
            <person name="Hu X."/>
            <person name="Zhang T."/>
            <person name="Song X."/>
            <person name="Zhang H."/>
            <person name="Dai N."/>
            <person name="Sheng W."/>
            <person name="Hou X."/>
            <person name="Wei L."/>
        </authorList>
    </citation>
    <scope>NUCLEOTIDE SEQUENCE</scope>
    <source>
        <strain evidence="1">G02</strain>
        <tissue evidence="1">Leaf</tissue>
    </source>
</reference>
<evidence type="ECO:0000313" key="1">
    <source>
        <dbReference type="EMBL" id="KAL0303388.1"/>
    </source>
</evidence>
<accession>A0AAW2KAK3</accession>
<comment type="caution">
    <text evidence="1">The sequence shown here is derived from an EMBL/GenBank/DDBJ whole genome shotgun (WGS) entry which is preliminary data.</text>
</comment>
<dbReference type="EMBL" id="JACGWJ010000029">
    <property type="protein sequence ID" value="KAL0303388.1"/>
    <property type="molecule type" value="Genomic_DNA"/>
</dbReference>
<protein>
    <submittedName>
        <fullName evidence="1">Uncharacterized protein</fullName>
    </submittedName>
</protein>